<name>A0A8J6BAJ3_ELECQ</name>
<reference evidence="1" key="1">
    <citation type="thesis" date="2020" institute="ProQuest LLC" country="789 East Eisenhower Parkway, Ann Arbor, MI, USA">
        <title>Comparative Genomics and Chromosome Evolution.</title>
        <authorList>
            <person name="Mudd A.B."/>
        </authorList>
    </citation>
    <scope>NUCLEOTIDE SEQUENCE</scope>
    <source>
        <strain evidence="1">HN-11 Male</strain>
        <tissue evidence="1">Kidney and liver</tissue>
    </source>
</reference>
<proteinExistence type="predicted"/>
<dbReference type="Proteomes" id="UP000770717">
    <property type="component" value="Unassembled WGS sequence"/>
</dbReference>
<feature type="non-terminal residue" evidence="1">
    <location>
        <position position="154"/>
    </location>
</feature>
<dbReference type="EMBL" id="WNTK01024049">
    <property type="protein sequence ID" value="KAG9461314.1"/>
    <property type="molecule type" value="Genomic_DNA"/>
</dbReference>
<evidence type="ECO:0000313" key="1">
    <source>
        <dbReference type="EMBL" id="KAG9461314.1"/>
    </source>
</evidence>
<accession>A0A8J6BAJ3</accession>
<protein>
    <submittedName>
        <fullName evidence="1">Uncharacterized protein</fullName>
    </submittedName>
</protein>
<gene>
    <name evidence="1" type="ORF">GDO78_017299</name>
</gene>
<comment type="caution">
    <text evidence="1">The sequence shown here is derived from an EMBL/GenBank/DDBJ whole genome shotgun (WGS) entry which is preliminary data.</text>
</comment>
<organism evidence="1 2">
    <name type="scientific">Eleutherodactylus coqui</name>
    <name type="common">Puerto Rican coqui</name>
    <dbReference type="NCBI Taxonomy" id="57060"/>
    <lineage>
        <taxon>Eukaryota</taxon>
        <taxon>Metazoa</taxon>
        <taxon>Chordata</taxon>
        <taxon>Craniata</taxon>
        <taxon>Vertebrata</taxon>
        <taxon>Euteleostomi</taxon>
        <taxon>Amphibia</taxon>
        <taxon>Batrachia</taxon>
        <taxon>Anura</taxon>
        <taxon>Neobatrachia</taxon>
        <taxon>Hyloidea</taxon>
        <taxon>Eleutherodactylidae</taxon>
        <taxon>Eleutherodactylinae</taxon>
        <taxon>Eleutherodactylus</taxon>
        <taxon>Eleutherodactylus</taxon>
    </lineage>
</organism>
<evidence type="ECO:0000313" key="2">
    <source>
        <dbReference type="Proteomes" id="UP000770717"/>
    </source>
</evidence>
<dbReference type="AlphaFoldDB" id="A0A8J6BAJ3"/>
<dbReference type="OrthoDB" id="10385239at2759"/>
<sequence>GSGRGSSPKHQWKTILYLCSDTFRLQLGRLLTHLLSPSHPTENRKKVLQIVNEPRHQDILTDCLSPGLQHGPKMALYLFELMYNHKDDLTKEDQTMGALLMSALKESGYKCIPPNAPLKTDLLKASQEEQKKYEKEELANKGAWKKTVVNNQQK</sequence>
<keyword evidence="2" id="KW-1185">Reference proteome</keyword>